<dbReference type="PANTHER" id="PTHR36156:SF2">
    <property type="entry name" value="CUPIN TYPE-2 DOMAIN-CONTAINING PROTEIN"/>
    <property type="match status" value="1"/>
</dbReference>
<dbReference type="EMBL" id="KE148153">
    <property type="protein sequence ID" value="EPE06395.1"/>
    <property type="molecule type" value="Genomic_DNA"/>
</dbReference>
<evidence type="ECO:0000313" key="2">
    <source>
        <dbReference type="EMBL" id="EPE06395.1"/>
    </source>
</evidence>
<gene>
    <name evidence="2" type="ORF">F503_02523</name>
</gene>
<dbReference type="OrthoDB" id="5840532at2759"/>
<dbReference type="VEuPathDB" id="FungiDB:F503_02523"/>
<reference evidence="2 3" key="1">
    <citation type="journal article" date="2013" name="BMC Genomics">
        <title>The genome and transcriptome of the pine saprophyte Ophiostoma piceae, and a comparison with the bark beetle-associated pine pathogen Grosmannia clavigera.</title>
        <authorList>
            <person name="Haridas S."/>
            <person name="Wang Y."/>
            <person name="Lim L."/>
            <person name="Massoumi Alamouti S."/>
            <person name="Jackman S."/>
            <person name="Docking R."/>
            <person name="Robertson G."/>
            <person name="Birol I."/>
            <person name="Bohlmann J."/>
            <person name="Breuil C."/>
        </authorList>
    </citation>
    <scope>NUCLEOTIDE SEQUENCE [LARGE SCALE GENOMIC DNA]</scope>
    <source>
        <strain evidence="2 3">UAMH 11346</strain>
    </source>
</reference>
<dbReference type="InterPro" id="IPR013096">
    <property type="entry name" value="Cupin_2"/>
</dbReference>
<feature type="domain" description="Cupin type-2" evidence="1">
    <location>
        <begin position="155"/>
        <end position="203"/>
    </location>
</feature>
<dbReference type="Pfam" id="PF07883">
    <property type="entry name" value="Cupin_2"/>
    <property type="match status" value="1"/>
</dbReference>
<accession>S3CZJ6</accession>
<dbReference type="PANTHER" id="PTHR36156">
    <property type="entry name" value="SLR2101 PROTEIN"/>
    <property type="match status" value="1"/>
</dbReference>
<dbReference type="InterPro" id="IPR047142">
    <property type="entry name" value="OryJ/VirC-like"/>
</dbReference>
<dbReference type="STRING" id="1262450.S3CZJ6"/>
<dbReference type="Proteomes" id="UP000016923">
    <property type="component" value="Unassembled WGS sequence"/>
</dbReference>
<dbReference type="InterPro" id="IPR014710">
    <property type="entry name" value="RmlC-like_jellyroll"/>
</dbReference>
<dbReference type="SUPFAM" id="SSF51182">
    <property type="entry name" value="RmlC-like cupins"/>
    <property type="match status" value="1"/>
</dbReference>
<evidence type="ECO:0000313" key="3">
    <source>
        <dbReference type="Proteomes" id="UP000016923"/>
    </source>
</evidence>
<protein>
    <submittedName>
        <fullName evidence="2">Cupin 2 domain-containing protein</fullName>
    </submittedName>
</protein>
<dbReference type="eggNOG" id="ENOG502SUI3">
    <property type="taxonomic scope" value="Eukaryota"/>
</dbReference>
<keyword evidence="3" id="KW-1185">Reference proteome</keyword>
<dbReference type="AlphaFoldDB" id="S3CZJ6"/>
<dbReference type="Gene3D" id="2.60.120.10">
    <property type="entry name" value="Jelly Rolls"/>
    <property type="match status" value="1"/>
</dbReference>
<dbReference type="InterPro" id="IPR011051">
    <property type="entry name" value="RmlC_Cupin_sf"/>
</dbReference>
<sequence length="226" mass="24470">MADQDWDHYLQQSSALGILRPDAVFDIYSTGDTSLEMDVPNDQITTHHNSPPPALRVVRTGHTAGGQSVFVADDYLPSSYPQSDGASFAVIDRRPVVPVAHSSTASSPHSVGPPASHCPPHGAAFVLCDIPPYQSAVPFRGSMENSTRRTLSVDYVVVVSGEVVVCLHGGDERTVQAGEVVVQQGTKHAWVNRTPQPCRLLYVMIAGKPIALPNGQILHRTYLERR</sequence>
<proteinExistence type="predicted"/>
<organism evidence="2 3">
    <name type="scientific">Ophiostoma piceae (strain UAMH 11346)</name>
    <name type="common">Sap stain fungus</name>
    <dbReference type="NCBI Taxonomy" id="1262450"/>
    <lineage>
        <taxon>Eukaryota</taxon>
        <taxon>Fungi</taxon>
        <taxon>Dikarya</taxon>
        <taxon>Ascomycota</taxon>
        <taxon>Pezizomycotina</taxon>
        <taxon>Sordariomycetes</taxon>
        <taxon>Sordariomycetidae</taxon>
        <taxon>Ophiostomatales</taxon>
        <taxon>Ophiostomataceae</taxon>
        <taxon>Ophiostoma</taxon>
    </lineage>
</organism>
<evidence type="ECO:0000259" key="1">
    <source>
        <dbReference type="Pfam" id="PF07883"/>
    </source>
</evidence>
<name>S3CZJ6_OPHP1</name>
<dbReference type="HOGENOM" id="CLU_096188_2_2_1"/>